<evidence type="ECO:0000313" key="2">
    <source>
        <dbReference type="Proteomes" id="UP000242610"/>
    </source>
</evidence>
<dbReference type="STRING" id="1505727.GA0061077_0970"/>
<keyword evidence="2" id="KW-1185">Reference proteome</keyword>
<dbReference type="EMBL" id="FMBL01000002">
    <property type="protein sequence ID" value="SCC80057.1"/>
    <property type="molecule type" value="Genomic_DNA"/>
</dbReference>
<evidence type="ECO:0000313" key="1">
    <source>
        <dbReference type="EMBL" id="SCC80057.1"/>
    </source>
</evidence>
<dbReference type="AlphaFoldDB" id="A0A1C4H562"/>
<gene>
    <name evidence="1" type="ORF">GA0061077_0970</name>
</gene>
<organism evidence="1 2">
    <name type="scientific">Bifidobacterium commune</name>
    <dbReference type="NCBI Taxonomy" id="1505727"/>
    <lineage>
        <taxon>Bacteria</taxon>
        <taxon>Bacillati</taxon>
        <taxon>Actinomycetota</taxon>
        <taxon>Actinomycetes</taxon>
        <taxon>Bifidobacteriales</taxon>
        <taxon>Bifidobacteriaceae</taxon>
        <taxon>Bifidobacterium</taxon>
    </lineage>
</organism>
<protein>
    <submittedName>
        <fullName evidence="1">Uncharacterized protein</fullName>
    </submittedName>
</protein>
<proteinExistence type="predicted"/>
<dbReference type="OrthoDB" id="3232771at2"/>
<accession>A0A1C4H562</accession>
<name>A0A1C4H562_9BIFI</name>
<dbReference type="RefSeq" id="WP_091847813.1">
    <property type="nucleotide sequence ID" value="NZ_FMBL01000002.1"/>
</dbReference>
<dbReference type="Proteomes" id="UP000242610">
    <property type="component" value="Unassembled WGS sequence"/>
</dbReference>
<reference evidence="2" key="1">
    <citation type="submission" date="2016-08" db="EMBL/GenBank/DDBJ databases">
        <authorList>
            <person name="Varghese N."/>
            <person name="Submissions Spin"/>
        </authorList>
    </citation>
    <scope>NUCLEOTIDE SEQUENCE [LARGE SCALE GENOMIC DNA]</scope>
    <source>
        <strain evidence="2">R-52791</strain>
    </source>
</reference>
<sequence length="101" mass="11434">MHTPAMRPGTIETVIYLIVAVNHADRKTEYIDVEARGTQRIYVENRMASPYKPLHKGDFAIVGGMPSRKPHTLLLRIFSTETSYGYEPLDGWPTNEKTTGK</sequence>